<evidence type="ECO:0000256" key="1">
    <source>
        <dbReference type="ARBA" id="ARBA00009410"/>
    </source>
</evidence>
<evidence type="ECO:0000259" key="3">
    <source>
        <dbReference type="Pfam" id="PF01266"/>
    </source>
</evidence>
<feature type="domain" description="FAD dependent oxidoreductase" evidence="3">
    <location>
        <begin position="4"/>
        <end position="398"/>
    </location>
</feature>
<evidence type="ECO:0000313" key="5">
    <source>
        <dbReference type="Proteomes" id="UP000783934"/>
    </source>
</evidence>
<sequence>MTHFLVIGAGIVGLATAYELRQKGFEVTVVEAQSQAGQETSKANGAQLSYSFVSPLASPAVVKSLHKLLLDRHGALRIRPHADGQQLHWLWHFLKACSASKSRQTSEDLLHLGALSKDVLTALLQQHPIAFSHNQNGKLLVFESSAALADARIQAEFLRSHGVTQTELTVEQTCALEPSLHPIKHRIHGAIFTPSEQAGDCEALCLGLSEVLAKQGVNFRYNTPLTRLETTPTGGIQAYTHQEAIPADAIVLANGMGAQALAKNVGLNLGIYPLRGYSLTYAVNDTSGAPQTSVSDIRNKVVYARIGDKLRVAGMIDIGINDPQTIEDRTHTLKAQVQEFLPALKPLHSPVFWSGQRPARPDSKPVIGRTSIPNLFVNAGHGALGFTLAFGSARLLADAVAQSTQPHSQLAARFEL</sequence>
<dbReference type="PANTHER" id="PTHR13847">
    <property type="entry name" value="SARCOSINE DEHYDROGENASE-RELATED"/>
    <property type="match status" value="1"/>
</dbReference>
<dbReference type="Gene3D" id="3.50.50.60">
    <property type="entry name" value="FAD/NAD(P)-binding domain"/>
    <property type="match status" value="2"/>
</dbReference>
<evidence type="ECO:0000313" key="4">
    <source>
        <dbReference type="EMBL" id="NJB64170.1"/>
    </source>
</evidence>
<dbReference type="EC" id="1.4.99.-" evidence="4"/>
<dbReference type="Proteomes" id="UP000783934">
    <property type="component" value="Unassembled WGS sequence"/>
</dbReference>
<dbReference type="Pfam" id="PF01266">
    <property type="entry name" value="DAO"/>
    <property type="match status" value="1"/>
</dbReference>
<dbReference type="SUPFAM" id="SSF51905">
    <property type="entry name" value="FAD/NAD(P)-binding domain"/>
    <property type="match status" value="1"/>
</dbReference>
<keyword evidence="2 4" id="KW-0560">Oxidoreductase</keyword>
<dbReference type="InterPro" id="IPR036188">
    <property type="entry name" value="FAD/NAD-bd_sf"/>
</dbReference>
<comment type="similarity">
    <text evidence="1">Belongs to the DadA oxidoreductase family.</text>
</comment>
<gene>
    <name evidence="4" type="ORF">GGR41_000391</name>
</gene>
<dbReference type="SUPFAM" id="SSF54373">
    <property type="entry name" value="FAD-linked reductases, C-terminal domain"/>
    <property type="match status" value="1"/>
</dbReference>
<dbReference type="InterPro" id="IPR006076">
    <property type="entry name" value="FAD-dep_OxRdtase"/>
</dbReference>
<reference evidence="4 5" key="1">
    <citation type="submission" date="2020-03" db="EMBL/GenBank/DDBJ databases">
        <title>Genomic Encyclopedia of Type Strains, Phase IV (KMG-IV): sequencing the most valuable type-strain genomes for metagenomic binning, comparative biology and taxonomic classification.</title>
        <authorList>
            <person name="Goeker M."/>
        </authorList>
    </citation>
    <scope>NUCLEOTIDE SEQUENCE [LARGE SCALE GENOMIC DNA]</scope>
    <source>
        <strain evidence="4 5">DSM 26613</strain>
    </source>
</reference>
<accession>A0ABX0WPM8</accession>
<evidence type="ECO:0000256" key="2">
    <source>
        <dbReference type="ARBA" id="ARBA00023002"/>
    </source>
</evidence>
<dbReference type="PANTHER" id="PTHR13847:SF280">
    <property type="entry name" value="D-AMINO ACID DEHYDROGENASE"/>
    <property type="match status" value="1"/>
</dbReference>
<name>A0ABX0WPM8_9BURK</name>
<dbReference type="NCBIfam" id="NF001933">
    <property type="entry name" value="PRK00711.1"/>
    <property type="match status" value="1"/>
</dbReference>
<organism evidence="4 5">
    <name type="scientific">Paenalcaligenes hominis</name>
    <dbReference type="NCBI Taxonomy" id="643674"/>
    <lineage>
        <taxon>Bacteria</taxon>
        <taxon>Pseudomonadati</taxon>
        <taxon>Pseudomonadota</taxon>
        <taxon>Betaproteobacteria</taxon>
        <taxon>Burkholderiales</taxon>
        <taxon>Alcaligenaceae</taxon>
        <taxon>Paenalcaligenes</taxon>
    </lineage>
</organism>
<comment type="caution">
    <text evidence="4">The sequence shown here is derived from an EMBL/GenBank/DDBJ whole genome shotgun (WGS) entry which is preliminary data.</text>
</comment>
<dbReference type="EMBL" id="JAATIZ010000001">
    <property type="protein sequence ID" value="NJB64170.1"/>
    <property type="molecule type" value="Genomic_DNA"/>
</dbReference>
<proteinExistence type="inferred from homology"/>
<protein>
    <submittedName>
        <fullName evidence="4">D-amino-acid dehydrogenase</fullName>
        <ecNumber evidence="4">1.4.99.-</ecNumber>
    </submittedName>
</protein>
<dbReference type="GO" id="GO:0016491">
    <property type="term" value="F:oxidoreductase activity"/>
    <property type="evidence" value="ECO:0007669"/>
    <property type="project" value="UniProtKB-KW"/>
</dbReference>
<keyword evidence="5" id="KW-1185">Reference proteome</keyword>
<dbReference type="RefSeq" id="WP_167660405.1">
    <property type="nucleotide sequence ID" value="NZ_BMCQ01000009.1"/>
</dbReference>
<dbReference type="Gene3D" id="3.30.9.10">
    <property type="entry name" value="D-Amino Acid Oxidase, subunit A, domain 2"/>
    <property type="match status" value="1"/>
</dbReference>